<reference evidence="3" key="1">
    <citation type="journal article" date="2020" name="Stud. Mycol.">
        <title>101 Dothideomycetes genomes: a test case for predicting lifestyles and emergence of pathogens.</title>
        <authorList>
            <person name="Haridas S."/>
            <person name="Albert R."/>
            <person name="Binder M."/>
            <person name="Bloem J."/>
            <person name="Labutti K."/>
            <person name="Salamov A."/>
            <person name="Andreopoulos B."/>
            <person name="Baker S."/>
            <person name="Barry K."/>
            <person name="Bills G."/>
            <person name="Bluhm B."/>
            <person name="Cannon C."/>
            <person name="Castanera R."/>
            <person name="Culley D."/>
            <person name="Daum C."/>
            <person name="Ezra D."/>
            <person name="Gonzalez J."/>
            <person name="Henrissat B."/>
            <person name="Kuo A."/>
            <person name="Liang C."/>
            <person name="Lipzen A."/>
            <person name="Lutzoni F."/>
            <person name="Magnuson J."/>
            <person name="Mondo S."/>
            <person name="Nolan M."/>
            <person name="Ohm R."/>
            <person name="Pangilinan J."/>
            <person name="Park H.-J."/>
            <person name="Ramirez L."/>
            <person name="Alfaro M."/>
            <person name="Sun H."/>
            <person name="Tritt A."/>
            <person name="Yoshinaga Y."/>
            <person name="Zwiers L.-H."/>
            <person name="Turgeon B."/>
            <person name="Goodwin S."/>
            <person name="Spatafora J."/>
            <person name="Crous P."/>
            <person name="Grigoriev I."/>
        </authorList>
    </citation>
    <scope>NUCLEOTIDE SEQUENCE</scope>
    <source>
        <strain evidence="3">CBS 627.86</strain>
    </source>
</reference>
<dbReference type="OrthoDB" id="412788at2759"/>
<sequence>MTDVTASIEFLADSPRYKTERPYIYHPGIKDGCSADDPRLTNISFASIDVFIPDVRSVPAREQGLDVAGFEVVEHESNHLDFLSAKCIEEYQEETENLLREHLQAEAVMCCRSILRLNAPRTQDEIVDIGNPLTLDRPPRGAHVDFTFEGAPTLIHERLREDLKAKYFQPGYRFRLVNTWRPLLPVVEDRPLAVCDFRSINPQDLLSADRITPNRTSELYYLLYRKSQSWF</sequence>
<accession>A0A6A5YH13</accession>
<comment type="similarity">
    <text evidence="2">Belongs to the asaB hydroxylase/desaturase family.</text>
</comment>
<dbReference type="PANTHER" id="PTHR34598:SF3">
    <property type="entry name" value="OXIDOREDUCTASE AN1597"/>
    <property type="match status" value="1"/>
</dbReference>
<evidence type="ECO:0000256" key="2">
    <source>
        <dbReference type="ARBA" id="ARBA00023604"/>
    </source>
</evidence>
<organism evidence="3 4">
    <name type="scientific">Lophiotrema nucula</name>
    <dbReference type="NCBI Taxonomy" id="690887"/>
    <lineage>
        <taxon>Eukaryota</taxon>
        <taxon>Fungi</taxon>
        <taxon>Dikarya</taxon>
        <taxon>Ascomycota</taxon>
        <taxon>Pezizomycotina</taxon>
        <taxon>Dothideomycetes</taxon>
        <taxon>Pleosporomycetidae</taxon>
        <taxon>Pleosporales</taxon>
        <taxon>Lophiotremataceae</taxon>
        <taxon>Lophiotrema</taxon>
    </lineage>
</organism>
<dbReference type="Proteomes" id="UP000799770">
    <property type="component" value="Unassembled WGS sequence"/>
</dbReference>
<dbReference type="AlphaFoldDB" id="A0A6A5YH13"/>
<protein>
    <recommendedName>
        <fullName evidence="5">Methyltransferase</fullName>
    </recommendedName>
</protein>
<dbReference type="NCBIfam" id="NF041278">
    <property type="entry name" value="CmcJ_NvfI_EfuI"/>
    <property type="match status" value="1"/>
</dbReference>
<evidence type="ECO:0000313" key="3">
    <source>
        <dbReference type="EMBL" id="KAF2106250.1"/>
    </source>
</evidence>
<keyword evidence="4" id="KW-1185">Reference proteome</keyword>
<evidence type="ECO:0000313" key="4">
    <source>
        <dbReference type="Proteomes" id="UP000799770"/>
    </source>
</evidence>
<evidence type="ECO:0008006" key="5">
    <source>
        <dbReference type="Google" id="ProtNLM"/>
    </source>
</evidence>
<keyword evidence="1" id="KW-0560">Oxidoreductase</keyword>
<proteinExistence type="inferred from homology"/>
<evidence type="ECO:0000256" key="1">
    <source>
        <dbReference type="ARBA" id="ARBA00023002"/>
    </source>
</evidence>
<dbReference type="GO" id="GO:0016491">
    <property type="term" value="F:oxidoreductase activity"/>
    <property type="evidence" value="ECO:0007669"/>
    <property type="project" value="UniProtKB-KW"/>
</dbReference>
<dbReference type="InterPro" id="IPR044053">
    <property type="entry name" value="AsaB-like"/>
</dbReference>
<gene>
    <name evidence="3" type="ORF">BDV96DRAFT_334977</name>
</gene>
<dbReference type="PANTHER" id="PTHR34598">
    <property type="entry name" value="BLL6449 PROTEIN"/>
    <property type="match status" value="1"/>
</dbReference>
<dbReference type="EMBL" id="ML977364">
    <property type="protein sequence ID" value="KAF2106250.1"/>
    <property type="molecule type" value="Genomic_DNA"/>
</dbReference>
<name>A0A6A5YH13_9PLEO</name>